<feature type="coiled-coil region" evidence="1">
    <location>
        <begin position="62"/>
        <end position="89"/>
    </location>
</feature>
<proteinExistence type="predicted"/>
<dbReference type="PANTHER" id="PTHR40278:SF1">
    <property type="entry name" value="DNA UTILIZATION PROTEIN HOFN"/>
    <property type="match status" value="1"/>
</dbReference>
<keyword evidence="4" id="KW-1185">Reference proteome</keyword>
<sequence length="200" mass="23532">MINLLPPEYSKYKGSDKILVSIVLLSVMTVLIIISSYYLELVFENQLINTKLELVHNKLAEISVQTKDLREMKLRKDNLEKSLEKRDKVVGKNIYWPVVLNALRGVVPNNSWVKEFNVTNHRNFKLAGYTVNRRDLKLIIKNLKKSDYFNNVKLVIVRQEKLFYPQYKKSNGFYYEIKGIIPYDLERMNELKDRGDDIAT</sequence>
<feature type="transmembrane region" description="Helical" evidence="2">
    <location>
        <begin position="18"/>
        <end position="39"/>
    </location>
</feature>
<evidence type="ECO:0000313" key="4">
    <source>
        <dbReference type="Proteomes" id="UP000295832"/>
    </source>
</evidence>
<dbReference type="Pfam" id="PF05137">
    <property type="entry name" value="PilN"/>
    <property type="match status" value="1"/>
</dbReference>
<accession>A0A4R8HBD4</accession>
<gene>
    <name evidence="3" type="ORF">C7959_104159</name>
</gene>
<dbReference type="AlphaFoldDB" id="A0A4R8HBD4"/>
<protein>
    <submittedName>
        <fullName evidence="3">Fimbrial assembly protein PilN</fullName>
    </submittedName>
</protein>
<name>A0A4R8HBD4_9FIRM</name>
<keyword evidence="2" id="KW-1133">Transmembrane helix</keyword>
<dbReference type="InterPro" id="IPR052534">
    <property type="entry name" value="Extracell_DNA_Util/SecSys_Comp"/>
</dbReference>
<dbReference type="EMBL" id="SOEG01000004">
    <property type="protein sequence ID" value="TDX53029.1"/>
    <property type="molecule type" value="Genomic_DNA"/>
</dbReference>
<keyword evidence="2" id="KW-0472">Membrane</keyword>
<keyword evidence="2" id="KW-0812">Transmembrane</keyword>
<comment type="caution">
    <text evidence="3">The sequence shown here is derived from an EMBL/GenBank/DDBJ whole genome shotgun (WGS) entry which is preliminary data.</text>
</comment>
<dbReference type="InterPro" id="IPR007813">
    <property type="entry name" value="PilN"/>
</dbReference>
<reference evidence="3 4" key="1">
    <citation type="submission" date="2019-03" db="EMBL/GenBank/DDBJ databases">
        <title>Subsurface microbial communities from deep shales in Ohio and West Virginia, USA.</title>
        <authorList>
            <person name="Wrighton K."/>
        </authorList>
    </citation>
    <scope>NUCLEOTIDE SEQUENCE [LARGE SCALE GENOMIC DNA]</scope>
    <source>
        <strain evidence="3 4">MSL 6dP</strain>
    </source>
</reference>
<evidence type="ECO:0000256" key="2">
    <source>
        <dbReference type="SAM" id="Phobius"/>
    </source>
</evidence>
<evidence type="ECO:0000256" key="1">
    <source>
        <dbReference type="SAM" id="Coils"/>
    </source>
</evidence>
<evidence type="ECO:0000313" key="3">
    <source>
        <dbReference type="EMBL" id="TDX53029.1"/>
    </source>
</evidence>
<dbReference type="RefSeq" id="WP_134115290.1">
    <property type="nucleotide sequence ID" value="NZ_SOEG01000004.1"/>
</dbReference>
<dbReference type="PANTHER" id="PTHR40278">
    <property type="entry name" value="DNA UTILIZATION PROTEIN HOFN"/>
    <property type="match status" value="1"/>
</dbReference>
<keyword evidence="1" id="KW-0175">Coiled coil</keyword>
<organism evidence="3 4">
    <name type="scientific">Orenia marismortui</name>
    <dbReference type="NCBI Taxonomy" id="46469"/>
    <lineage>
        <taxon>Bacteria</taxon>
        <taxon>Bacillati</taxon>
        <taxon>Bacillota</taxon>
        <taxon>Clostridia</taxon>
        <taxon>Halanaerobiales</taxon>
        <taxon>Halobacteroidaceae</taxon>
        <taxon>Orenia</taxon>
    </lineage>
</organism>
<dbReference type="Proteomes" id="UP000295832">
    <property type="component" value="Unassembled WGS sequence"/>
</dbReference>